<dbReference type="RefSeq" id="WP_280318604.1">
    <property type="nucleotide sequence ID" value="NZ_CP118605.1"/>
</dbReference>
<keyword evidence="4" id="KW-1185">Reference proteome</keyword>
<accession>A0ABY8NB44</accession>
<proteinExistence type="predicted"/>
<keyword evidence="2" id="KW-0732">Signal</keyword>
<evidence type="ECO:0000256" key="1">
    <source>
        <dbReference type="SAM" id="MobiDB-lite"/>
    </source>
</evidence>
<evidence type="ECO:0000313" key="4">
    <source>
        <dbReference type="Proteomes" id="UP001236500"/>
    </source>
</evidence>
<evidence type="ECO:0000313" key="3">
    <source>
        <dbReference type="EMBL" id="WGL15624.1"/>
    </source>
</evidence>
<sequence>MSIARIVSLTGALLFSSGLFAEVSTKGVGEINYRDWSKPSPEEMEAAKKMAARAALSRWASSQGGSFLKNYETVRDHLESNLPQYVLGTSVLSEQTDEDARSYRVVLKVILDDVKIKNRISDASVVSNVDAADKSYMTFVFVARRQVSVQRFDEKIYKRQDASNSETGGESEQYGNAGGQFSSETNTSQKVVTGGSATQQSDKIHYAVTSSREINTAMSQIFSSSGFEVVDADFLEEETAGLLSVEAFKQDFSVGQDVSGATRRDAVKGAKMVDIPYLAVGTLDIGVKEADSASGLVRVNVIVTGKMLSLEKRFPKTIASVGPVVYAGIGPNQTVAEQNALKMASEAAANELVNQLNAKAVM</sequence>
<feature type="signal peptide" evidence="2">
    <location>
        <begin position="1"/>
        <end position="21"/>
    </location>
</feature>
<evidence type="ECO:0000256" key="2">
    <source>
        <dbReference type="SAM" id="SignalP"/>
    </source>
</evidence>
<dbReference type="EMBL" id="CP118605">
    <property type="protein sequence ID" value="WGL15624.1"/>
    <property type="molecule type" value="Genomic_DNA"/>
</dbReference>
<dbReference type="Proteomes" id="UP001236500">
    <property type="component" value="Chromosome"/>
</dbReference>
<feature type="region of interest" description="Disordered" evidence="1">
    <location>
        <begin position="160"/>
        <end position="196"/>
    </location>
</feature>
<feature type="chain" id="PRO_5046212175" description="Lipoprotein" evidence="2">
    <location>
        <begin position="22"/>
        <end position="362"/>
    </location>
</feature>
<protein>
    <recommendedName>
        <fullName evidence="5">Lipoprotein</fullName>
    </recommendedName>
</protein>
<feature type="compositionally biased region" description="Polar residues" evidence="1">
    <location>
        <begin position="162"/>
        <end position="196"/>
    </location>
</feature>
<gene>
    <name evidence="3" type="ORF">PVT68_12685</name>
</gene>
<evidence type="ECO:0008006" key="5">
    <source>
        <dbReference type="Google" id="ProtNLM"/>
    </source>
</evidence>
<name>A0ABY8NB44_9GAMM</name>
<reference evidence="3 4" key="1">
    <citation type="submission" date="2023-02" db="EMBL/GenBank/DDBJ databases">
        <title>Description and genomic characterization of Microbulbifer bruguierae sp. nov., isolated from the sediment of mangrove plant Bruguiera sexangula.</title>
        <authorList>
            <person name="Long M."/>
        </authorList>
    </citation>
    <scope>NUCLEOTIDE SEQUENCE [LARGE SCALE GENOMIC DNA]</scope>
    <source>
        <strain evidence="3 4">H12</strain>
    </source>
</reference>
<organism evidence="3 4">
    <name type="scientific">Microbulbifer bruguierae</name>
    <dbReference type="NCBI Taxonomy" id="3029061"/>
    <lineage>
        <taxon>Bacteria</taxon>
        <taxon>Pseudomonadati</taxon>
        <taxon>Pseudomonadota</taxon>
        <taxon>Gammaproteobacteria</taxon>
        <taxon>Cellvibrionales</taxon>
        <taxon>Microbulbiferaceae</taxon>
        <taxon>Microbulbifer</taxon>
    </lineage>
</organism>